<dbReference type="OrthoDB" id="9801622at2"/>
<evidence type="ECO:0000313" key="3">
    <source>
        <dbReference type="EMBL" id="PVH30130.1"/>
    </source>
</evidence>
<organism evidence="3 4">
    <name type="scientific">Pararhodobacter oceanensis</name>
    <dbReference type="NCBI Taxonomy" id="2172121"/>
    <lineage>
        <taxon>Bacteria</taxon>
        <taxon>Pseudomonadati</taxon>
        <taxon>Pseudomonadota</taxon>
        <taxon>Alphaproteobacteria</taxon>
        <taxon>Rhodobacterales</taxon>
        <taxon>Paracoccaceae</taxon>
        <taxon>Pararhodobacter</taxon>
    </lineage>
</organism>
<comment type="caution">
    <text evidence="3">The sequence shown here is derived from an EMBL/GenBank/DDBJ whole genome shotgun (WGS) entry which is preliminary data.</text>
</comment>
<dbReference type="InterPro" id="IPR036938">
    <property type="entry name" value="PAP2/HPO_sf"/>
</dbReference>
<keyword evidence="4" id="KW-1185">Reference proteome</keyword>
<feature type="transmembrane region" description="Helical" evidence="1">
    <location>
        <begin position="160"/>
        <end position="185"/>
    </location>
</feature>
<sequence>MDEAILLWLDGIAARSEAFNAFITVISDNPLIKGVPIAMIFSYLWFLPRPEQVEARLRLIALLAIGIVAIFLGRGTNMLFPYRIRPLYAEELELHLSATPDASGLAEWSSFPSDHAVFFGALVTCFFLINRWAGVVALIHALFIVAFVRVFLLLHYPSDILVGAVIGVVVALVLMRPMVALARLIGLDAFAERWPQVFHPLLFAVLFLLASMFDSARALVSYFARLLF</sequence>
<feature type="transmembrane region" description="Helical" evidence="1">
    <location>
        <begin position="117"/>
        <end position="148"/>
    </location>
</feature>
<dbReference type="AlphaFoldDB" id="A0A2T8HXH2"/>
<reference evidence="3 4" key="1">
    <citation type="submission" date="2018-04" db="EMBL/GenBank/DDBJ databases">
        <title>Pararhodobacter oceanense sp. nov., isolated from marine intertidal sediment.</title>
        <authorList>
            <person name="Wang X.-L."/>
            <person name="Du Z.-J."/>
        </authorList>
    </citation>
    <scope>NUCLEOTIDE SEQUENCE [LARGE SCALE GENOMIC DNA]</scope>
    <source>
        <strain evidence="3 4">AM505</strain>
    </source>
</reference>
<evidence type="ECO:0000256" key="1">
    <source>
        <dbReference type="SAM" id="Phobius"/>
    </source>
</evidence>
<dbReference type="EMBL" id="QDKM01000001">
    <property type="protein sequence ID" value="PVH30130.1"/>
    <property type="molecule type" value="Genomic_DNA"/>
</dbReference>
<keyword evidence="1" id="KW-0472">Membrane</keyword>
<feature type="domain" description="Phosphatidic acid phosphatase type 2/haloperoxidase" evidence="2">
    <location>
        <begin position="57"/>
        <end position="175"/>
    </location>
</feature>
<evidence type="ECO:0000259" key="2">
    <source>
        <dbReference type="SMART" id="SM00014"/>
    </source>
</evidence>
<evidence type="ECO:0000313" key="4">
    <source>
        <dbReference type="Proteomes" id="UP000245911"/>
    </source>
</evidence>
<keyword evidence="1" id="KW-1133">Transmembrane helix</keyword>
<proteinExistence type="predicted"/>
<dbReference type="PANTHER" id="PTHR14969:SF13">
    <property type="entry name" value="AT30094P"/>
    <property type="match status" value="1"/>
</dbReference>
<feature type="transmembrane region" description="Helical" evidence="1">
    <location>
        <begin position="30"/>
        <end position="47"/>
    </location>
</feature>
<name>A0A2T8HXH2_9RHOB</name>
<dbReference type="Pfam" id="PF01569">
    <property type="entry name" value="PAP2"/>
    <property type="match status" value="1"/>
</dbReference>
<dbReference type="Gene3D" id="1.20.144.10">
    <property type="entry name" value="Phosphatidic acid phosphatase type 2/haloperoxidase"/>
    <property type="match status" value="1"/>
</dbReference>
<feature type="transmembrane region" description="Helical" evidence="1">
    <location>
        <begin position="197"/>
        <end position="220"/>
    </location>
</feature>
<dbReference type="RefSeq" id="WP_116557198.1">
    <property type="nucleotide sequence ID" value="NZ_QDKM01000001.1"/>
</dbReference>
<keyword evidence="1" id="KW-0812">Transmembrane</keyword>
<gene>
    <name evidence="3" type="ORF">DDE20_00740</name>
</gene>
<dbReference type="InterPro" id="IPR000326">
    <property type="entry name" value="PAP2/HPO"/>
</dbReference>
<dbReference type="PANTHER" id="PTHR14969">
    <property type="entry name" value="SPHINGOSINE-1-PHOSPHATE PHOSPHOHYDROLASE"/>
    <property type="match status" value="1"/>
</dbReference>
<dbReference type="SMART" id="SM00014">
    <property type="entry name" value="acidPPc"/>
    <property type="match status" value="1"/>
</dbReference>
<dbReference type="SUPFAM" id="SSF48317">
    <property type="entry name" value="Acid phosphatase/Vanadium-dependent haloperoxidase"/>
    <property type="match status" value="1"/>
</dbReference>
<feature type="transmembrane region" description="Helical" evidence="1">
    <location>
        <begin position="59"/>
        <end position="80"/>
    </location>
</feature>
<dbReference type="Proteomes" id="UP000245911">
    <property type="component" value="Unassembled WGS sequence"/>
</dbReference>
<protein>
    <recommendedName>
        <fullName evidence="2">Phosphatidic acid phosphatase type 2/haloperoxidase domain-containing protein</fullName>
    </recommendedName>
</protein>
<accession>A0A2T8HXH2</accession>